<dbReference type="InterPro" id="IPR003604">
    <property type="entry name" value="Matrin/U1-like-C_Znf_C2H2"/>
</dbReference>
<dbReference type="GO" id="GO:0008270">
    <property type="term" value="F:zinc ion binding"/>
    <property type="evidence" value="ECO:0007669"/>
    <property type="project" value="UniProtKB-KW"/>
</dbReference>
<dbReference type="SMART" id="SM00451">
    <property type="entry name" value="ZnF_U1"/>
    <property type="match status" value="1"/>
</dbReference>
<evidence type="ECO:0000313" key="7">
    <source>
        <dbReference type="Proteomes" id="UP001209570"/>
    </source>
</evidence>
<comment type="caution">
    <text evidence="6">The sequence shown here is derived from an EMBL/GenBank/DDBJ whole genome shotgun (WGS) entry which is preliminary data.</text>
</comment>
<dbReference type="PANTHER" id="PTHR45986:SF1">
    <property type="entry name" value="ZINC FINGER MATRIN-TYPE PROTEIN 2"/>
    <property type="match status" value="1"/>
</dbReference>
<keyword evidence="4" id="KW-0539">Nucleus</keyword>
<dbReference type="Pfam" id="PF12874">
    <property type="entry name" value="zf-met"/>
    <property type="match status" value="1"/>
</dbReference>
<dbReference type="EMBL" id="JAKCXM010002584">
    <property type="protein sequence ID" value="KAJ0390124.1"/>
    <property type="molecule type" value="Genomic_DNA"/>
</dbReference>
<sequence>MSGKPSKGVANVTRQTWDRAHYEKLAQLRASGQLVEEKDEKKVIKSAREEFKAADDGAAGPVGSSRAFLKARADRVTLDENVGSVRVIKGEDAVKTNGFFCEVCEMTLKDSVAYLDHINGKRRTRRRVDV</sequence>
<dbReference type="GO" id="GO:0003676">
    <property type="term" value="F:nucleic acid binding"/>
    <property type="evidence" value="ECO:0007669"/>
    <property type="project" value="InterPro"/>
</dbReference>
<dbReference type="InterPro" id="IPR013087">
    <property type="entry name" value="Znf_C2H2_type"/>
</dbReference>
<dbReference type="InterPro" id="IPR040107">
    <property type="entry name" value="Snu23"/>
</dbReference>
<keyword evidence="3" id="KW-0862">Zinc</keyword>
<evidence type="ECO:0000313" key="6">
    <source>
        <dbReference type="EMBL" id="KAJ0390124.1"/>
    </source>
</evidence>
<accession>A0AAD5L8D6</accession>
<organism evidence="6 7">
    <name type="scientific">Pythium insidiosum</name>
    <name type="common">Pythiosis disease agent</name>
    <dbReference type="NCBI Taxonomy" id="114742"/>
    <lineage>
        <taxon>Eukaryota</taxon>
        <taxon>Sar</taxon>
        <taxon>Stramenopiles</taxon>
        <taxon>Oomycota</taxon>
        <taxon>Peronosporomycetes</taxon>
        <taxon>Pythiales</taxon>
        <taxon>Pythiaceae</taxon>
        <taxon>Pythium</taxon>
    </lineage>
</organism>
<dbReference type="GO" id="GO:0005681">
    <property type="term" value="C:spliceosomal complex"/>
    <property type="evidence" value="ECO:0007669"/>
    <property type="project" value="InterPro"/>
</dbReference>
<name>A0AAD5L8D6_PYTIN</name>
<dbReference type="Proteomes" id="UP001209570">
    <property type="component" value="Unassembled WGS sequence"/>
</dbReference>
<proteinExistence type="predicted"/>
<keyword evidence="1" id="KW-0479">Metal-binding</keyword>
<dbReference type="AlphaFoldDB" id="A0AAD5L8D6"/>
<evidence type="ECO:0000256" key="2">
    <source>
        <dbReference type="ARBA" id="ARBA00022771"/>
    </source>
</evidence>
<keyword evidence="7" id="KW-1185">Reference proteome</keyword>
<dbReference type="InterPro" id="IPR036236">
    <property type="entry name" value="Znf_C2H2_sf"/>
</dbReference>
<evidence type="ECO:0000256" key="4">
    <source>
        <dbReference type="ARBA" id="ARBA00023242"/>
    </source>
</evidence>
<gene>
    <name evidence="6" type="ORF">P43SY_012093</name>
</gene>
<dbReference type="SUPFAM" id="SSF57667">
    <property type="entry name" value="beta-beta-alpha zinc fingers"/>
    <property type="match status" value="1"/>
</dbReference>
<evidence type="ECO:0000256" key="1">
    <source>
        <dbReference type="ARBA" id="ARBA00022723"/>
    </source>
</evidence>
<dbReference type="GO" id="GO:0046540">
    <property type="term" value="C:U4/U6 x U5 tri-snRNP complex"/>
    <property type="evidence" value="ECO:0007669"/>
    <property type="project" value="TreeGrafter"/>
</dbReference>
<evidence type="ECO:0000259" key="5">
    <source>
        <dbReference type="SMART" id="SM00451"/>
    </source>
</evidence>
<dbReference type="GO" id="GO:0000398">
    <property type="term" value="P:mRNA splicing, via spliceosome"/>
    <property type="evidence" value="ECO:0007669"/>
    <property type="project" value="InterPro"/>
</dbReference>
<feature type="domain" description="U1-type" evidence="5">
    <location>
        <begin position="96"/>
        <end position="127"/>
    </location>
</feature>
<evidence type="ECO:0000256" key="3">
    <source>
        <dbReference type="ARBA" id="ARBA00022833"/>
    </source>
</evidence>
<protein>
    <recommendedName>
        <fullName evidence="5">U1-type domain-containing protein</fullName>
    </recommendedName>
</protein>
<keyword evidence="2" id="KW-0863">Zinc-finger</keyword>
<reference evidence="6" key="1">
    <citation type="submission" date="2021-12" db="EMBL/GenBank/DDBJ databases">
        <title>Prjna785345.</title>
        <authorList>
            <person name="Rujirawat T."/>
            <person name="Krajaejun T."/>
        </authorList>
    </citation>
    <scope>NUCLEOTIDE SEQUENCE</scope>
    <source>
        <strain evidence="6">Pi057C3</strain>
    </source>
</reference>
<dbReference type="PANTHER" id="PTHR45986">
    <property type="entry name" value="ZINC FINGER MATRIN-TYPE PROTEIN 2"/>
    <property type="match status" value="1"/>
</dbReference>